<keyword evidence="8 12" id="KW-0862">Zinc</keyword>
<dbReference type="GO" id="GO:0005615">
    <property type="term" value="C:extracellular space"/>
    <property type="evidence" value="ECO:0007669"/>
    <property type="project" value="InterPro"/>
</dbReference>
<keyword evidence="9 13" id="KW-0482">Metalloprotease</keyword>
<dbReference type="InterPro" id="IPR050371">
    <property type="entry name" value="Fungal_virulence_M36"/>
</dbReference>
<dbReference type="PANTHER" id="PTHR33478:SF1">
    <property type="entry name" value="EXTRACELLULAR METALLOPROTEINASE MEP"/>
    <property type="match status" value="1"/>
</dbReference>
<dbReference type="GO" id="GO:0004222">
    <property type="term" value="F:metalloendopeptidase activity"/>
    <property type="evidence" value="ECO:0007669"/>
    <property type="project" value="InterPro"/>
</dbReference>
<dbReference type="EC" id="3.4.24.-" evidence="13"/>
<evidence type="ECO:0000313" key="16">
    <source>
        <dbReference type="Proteomes" id="UP000030108"/>
    </source>
</evidence>
<dbReference type="EMBL" id="JATN01000322">
    <property type="protein sequence ID" value="EUC54729.1"/>
    <property type="molecule type" value="Genomic_DNA"/>
</dbReference>
<dbReference type="SUPFAM" id="SSF55486">
    <property type="entry name" value="Metalloproteases ('zincins'), catalytic domain"/>
    <property type="match status" value="1"/>
</dbReference>
<keyword evidence="3 13" id="KW-0964">Secreted</keyword>
<keyword evidence="10 13" id="KW-0865">Zymogen</keyword>
<evidence type="ECO:0000256" key="1">
    <source>
        <dbReference type="ARBA" id="ARBA00004613"/>
    </source>
</evidence>
<accession>X8IZR9</accession>
<dbReference type="AlphaFoldDB" id="X8IZR9"/>
<dbReference type="InterPro" id="IPR027268">
    <property type="entry name" value="Peptidase_M4/M1_CTD_sf"/>
</dbReference>
<gene>
    <name evidence="15" type="ORF">RSOL_069140</name>
</gene>
<evidence type="ECO:0000256" key="7">
    <source>
        <dbReference type="ARBA" id="ARBA00022801"/>
    </source>
</evidence>
<comment type="cofactor">
    <cofactor evidence="12">
        <name>Zn(2+)</name>
        <dbReference type="ChEBI" id="CHEBI:29105"/>
    </cofactor>
    <text evidence="12">Binds 1 zinc ion per subunit.</text>
</comment>
<dbReference type="GO" id="GO:0006508">
    <property type="term" value="P:proteolysis"/>
    <property type="evidence" value="ECO:0007669"/>
    <property type="project" value="UniProtKB-KW"/>
</dbReference>
<dbReference type="Pfam" id="PF07504">
    <property type="entry name" value="FTP"/>
    <property type="match status" value="1"/>
</dbReference>
<dbReference type="PANTHER" id="PTHR33478">
    <property type="entry name" value="EXTRACELLULAR METALLOPROTEINASE MEP"/>
    <property type="match status" value="1"/>
</dbReference>
<feature type="signal peptide" evidence="13">
    <location>
        <begin position="1"/>
        <end position="16"/>
    </location>
</feature>
<evidence type="ECO:0000256" key="13">
    <source>
        <dbReference type="RuleBase" id="RU364017"/>
    </source>
</evidence>
<dbReference type="InterPro" id="IPR001842">
    <property type="entry name" value="Peptidase_M36"/>
</dbReference>
<dbReference type="Proteomes" id="UP000030108">
    <property type="component" value="Unassembled WGS sequence"/>
</dbReference>
<keyword evidence="5 12" id="KW-0479">Metal-binding</keyword>
<dbReference type="GO" id="GO:0008270">
    <property type="term" value="F:zinc ion binding"/>
    <property type="evidence" value="ECO:0007669"/>
    <property type="project" value="InterPro"/>
</dbReference>
<evidence type="ECO:0000256" key="2">
    <source>
        <dbReference type="ARBA" id="ARBA00006006"/>
    </source>
</evidence>
<dbReference type="Gene3D" id="3.10.170.10">
    <property type="match status" value="1"/>
</dbReference>
<comment type="subcellular location">
    <subcellularLocation>
        <location evidence="1 13">Secreted</location>
    </subcellularLocation>
</comment>
<evidence type="ECO:0000256" key="9">
    <source>
        <dbReference type="ARBA" id="ARBA00023049"/>
    </source>
</evidence>
<evidence type="ECO:0000259" key="14">
    <source>
        <dbReference type="Pfam" id="PF07504"/>
    </source>
</evidence>
<evidence type="ECO:0000256" key="10">
    <source>
        <dbReference type="ARBA" id="ARBA00023145"/>
    </source>
</evidence>
<evidence type="ECO:0000256" key="12">
    <source>
        <dbReference type="PIRSR" id="PIRSR601842-2"/>
    </source>
</evidence>
<keyword evidence="4 13" id="KW-0645">Protease</keyword>
<keyword evidence="7 13" id="KW-0378">Hydrolase</keyword>
<sequence length="751" mass="83231">MKPRFSLLAFLVTATAYPTRKSLGFGPHHPTARYVTRPDNNCTLAFTAEADPLDVARAFIHSLTESDYYIRNDSYTDENTRITHVYARQLFHGLEVADGNINLNIRHGRVLSFGDSFCRGLALPLDAYPSTSLASFCADFAAQSFVLSRGSQSVLSERSKAMKDWFSVHCARPLAAVQQAAMADMNNDVSNPRRAALYFMIAAHPDPLVVDQLVREFRTIIANMTTVHEYITIGLDTHQSTTLSDLPGTVNPIKVRMVYIQIPTGNTTALLATWRLEVEMAHNWYEAYVSVHDPSAIVSVIDWASDSSAPSHGGYLNALEAKLDSPRRYTEAGAYKVWRWGINDPESGERTVESALYDPVASPLGWHAIPRRSNPDGSPDWVGKGAGDDAEYLNFTTTWGNNVFAHENWKGSNEWVSNHRPQGGENLAFNFEYETNADYKNYVDISITQLFYTSNMLHDLYYRYGFDERAGNFQQDNFNRGGRGNDSIIASVQDGDGFNNAYFAAGPDGQHGRCRMYLWNTATPYRDASLDAGIVIHELTHGLSSRLTGGPDNAGCLPWGESAGMGEGWSDFLATTIRSTEDYHDYAMGSWVSNHPGGIRKYPYSKDISVNPSMYSTIDDPEVSRKHDIGEVWAEILWVVSQKMIEKHGYSPTLFPPAPMEDSSIPLGDFYKQSHIKGGPLVPKHGNTLMVQLAILGMKLQPCRPSFIQARDAIIHADQILTGGENACILWAGLSSRGLASQNGSSMARPV</sequence>
<feature type="binding site" evidence="12">
    <location>
        <position position="306"/>
    </location>
    <ligand>
        <name>Zn(2+)</name>
        <dbReference type="ChEBI" id="CHEBI:29105"/>
        <note>catalytic</note>
    </ligand>
</feature>
<dbReference type="Gene3D" id="1.10.390.10">
    <property type="entry name" value="Neutral Protease Domain 2"/>
    <property type="match status" value="1"/>
</dbReference>
<evidence type="ECO:0000256" key="11">
    <source>
        <dbReference type="PIRSR" id="PIRSR601842-1"/>
    </source>
</evidence>
<dbReference type="PRINTS" id="PR00999">
    <property type="entry name" value="FUNGALYSIN"/>
</dbReference>
<comment type="caution">
    <text evidence="15">The sequence shown here is derived from an EMBL/GenBank/DDBJ whole genome shotgun (WGS) entry which is preliminary data.</text>
</comment>
<evidence type="ECO:0000256" key="8">
    <source>
        <dbReference type="ARBA" id="ARBA00022833"/>
    </source>
</evidence>
<proteinExistence type="inferred from homology"/>
<evidence type="ECO:0000256" key="3">
    <source>
        <dbReference type="ARBA" id="ARBA00022525"/>
    </source>
</evidence>
<evidence type="ECO:0000256" key="5">
    <source>
        <dbReference type="ARBA" id="ARBA00022723"/>
    </source>
</evidence>
<dbReference type="InterPro" id="IPR011096">
    <property type="entry name" value="FTP_domain"/>
</dbReference>
<organism evidence="15 16">
    <name type="scientific">Rhizoctonia solani AG-3 Rhs1AP</name>
    <dbReference type="NCBI Taxonomy" id="1086054"/>
    <lineage>
        <taxon>Eukaryota</taxon>
        <taxon>Fungi</taxon>
        <taxon>Dikarya</taxon>
        <taxon>Basidiomycota</taxon>
        <taxon>Agaricomycotina</taxon>
        <taxon>Agaricomycetes</taxon>
        <taxon>Cantharellales</taxon>
        <taxon>Ceratobasidiaceae</taxon>
        <taxon>Rhizoctonia</taxon>
    </lineage>
</organism>
<dbReference type="OrthoDB" id="3227768at2759"/>
<evidence type="ECO:0000313" key="15">
    <source>
        <dbReference type="EMBL" id="EUC54729.1"/>
    </source>
</evidence>
<reference evidence="16" key="1">
    <citation type="journal article" date="2014" name="Genome Announc.">
        <title>Draft genome sequence of the plant-pathogenic soil fungus Rhizoctonia solani anastomosis group 3 strain Rhs1AP.</title>
        <authorList>
            <person name="Cubeta M.A."/>
            <person name="Thomas E."/>
            <person name="Dean R.A."/>
            <person name="Jabaji S."/>
            <person name="Neate S.M."/>
            <person name="Tavantzis S."/>
            <person name="Toda T."/>
            <person name="Vilgalys R."/>
            <person name="Bharathan N."/>
            <person name="Fedorova-Abrams N."/>
            <person name="Pakala S.B."/>
            <person name="Pakala S.M."/>
            <person name="Zafar N."/>
            <person name="Joardar V."/>
            <person name="Losada L."/>
            <person name="Nierman W.C."/>
        </authorList>
    </citation>
    <scope>NUCLEOTIDE SEQUENCE [LARGE SCALE GENOMIC DNA]</scope>
    <source>
        <strain evidence="16">AG-3</strain>
    </source>
</reference>
<feature type="active site" evidence="11">
    <location>
        <position position="538"/>
    </location>
</feature>
<protein>
    <recommendedName>
        <fullName evidence="13">Extracellular metalloproteinase</fullName>
        <ecNumber evidence="13">3.4.24.-</ecNumber>
    </recommendedName>
    <alternativeName>
        <fullName evidence="13">Fungalysin</fullName>
    </alternativeName>
</protein>
<feature type="binding site" evidence="12">
    <location>
        <position position="537"/>
    </location>
    <ligand>
        <name>Zn(2+)</name>
        <dbReference type="ChEBI" id="CHEBI:29105"/>
        <note>catalytic</note>
    </ligand>
</feature>
<feature type="domain" description="FTP" evidence="14">
    <location>
        <begin position="73"/>
        <end position="117"/>
    </location>
</feature>
<evidence type="ECO:0000256" key="6">
    <source>
        <dbReference type="ARBA" id="ARBA00022729"/>
    </source>
</evidence>
<dbReference type="CDD" id="cd09596">
    <property type="entry name" value="M36"/>
    <property type="match status" value="1"/>
</dbReference>
<comment type="similarity">
    <text evidence="2 13">Belongs to the peptidase M36 family.</text>
</comment>
<feature type="chain" id="PRO_5009369713" description="Extracellular metalloproteinase" evidence="13">
    <location>
        <begin position="17"/>
        <end position="751"/>
    </location>
</feature>
<evidence type="ECO:0000256" key="4">
    <source>
        <dbReference type="ARBA" id="ARBA00022670"/>
    </source>
</evidence>
<feature type="binding site" evidence="12">
    <location>
        <position position="567"/>
    </location>
    <ligand>
        <name>Zn(2+)</name>
        <dbReference type="ChEBI" id="CHEBI:29105"/>
        <note>catalytic</note>
    </ligand>
</feature>
<dbReference type="Pfam" id="PF02128">
    <property type="entry name" value="Peptidase_M36"/>
    <property type="match status" value="1"/>
</dbReference>
<name>X8IZR9_9AGAM</name>
<keyword evidence="6 13" id="KW-0732">Signal</keyword>
<feature type="binding site" evidence="12">
    <location>
        <position position="541"/>
    </location>
    <ligand>
        <name>Zn(2+)</name>
        <dbReference type="ChEBI" id="CHEBI:29105"/>
        <note>catalytic</note>
    </ligand>
</feature>